<sequence>MANPVPTDHPSSPTVVIVPGLRDHVEEHWQTLLANTLDRVRIVPPLENDKLSVSARAAALDAVIEDIDGPIVLVAHSAGVMIAVHWAQQTTRPVLGALLATPPDLEQQPPEGYPTLEDLDSNGWLPIPRRKLPFPSIVAASTNDPLASRRRVAGMAEAWGGRLVDLGDVGHLNPASGYGNWPRAEELIEELLEVRKVATS</sequence>
<comment type="caution">
    <text evidence="1">The sequence shown here is derived from an EMBL/GenBank/DDBJ whole genome shotgun (WGS) entry which is preliminary data.</text>
</comment>
<name>A0A2S8IVY8_RHOOP</name>
<dbReference type="AlphaFoldDB" id="A0A2S8IVY8"/>
<protein>
    <submittedName>
        <fullName evidence="1">Alpha/beta hydrolase</fullName>
    </submittedName>
</protein>
<dbReference type="SUPFAM" id="SSF53474">
    <property type="entry name" value="alpha/beta-Hydrolases"/>
    <property type="match status" value="1"/>
</dbReference>
<keyword evidence="1" id="KW-0378">Hydrolase</keyword>
<dbReference type="RefSeq" id="WP_105420361.1">
    <property type="nucleotide sequence ID" value="NZ_PUIO01000047.1"/>
</dbReference>
<gene>
    <name evidence="1" type="ORF">C5613_31130</name>
</gene>
<evidence type="ECO:0000313" key="2">
    <source>
        <dbReference type="Proteomes" id="UP000239290"/>
    </source>
</evidence>
<dbReference type="Proteomes" id="UP000239290">
    <property type="component" value="Unassembled WGS sequence"/>
</dbReference>
<reference evidence="2" key="1">
    <citation type="submission" date="2018-02" db="EMBL/GenBank/DDBJ databases">
        <title>Draft genome sequencing of Rhodococcus opacus KU647198.</title>
        <authorList>
            <person name="Zheng B.-X."/>
        </authorList>
    </citation>
    <scope>NUCLEOTIDE SEQUENCE [LARGE SCALE GENOMIC DNA]</scope>
    <source>
        <strain evidence="2">04-OD7</strain>
    </source>
</reference>
<evidence type="ECO:0000313" key="1">
    <source>
        <dbReference type="EMBL" id="PQP18966.1"/>
    </source>
</evidence>
<dbReference type="EMBL" id="PUIO01000047">
    <property type="protein sequence ID" value="PQP18966.1"/>
    <property type="molecule type" value="Genomic_DNA"/>
</dbReference>
<organism evidence="1 2">
    <name type="scientific">Rhodococcus opacus</name>
    <name type="common">Nocardia opaca</name>
    <dbReference type="NCBI Taxonomy" id="37919"/>
    <lineage>
        <taxon>Bacteria</taxon>
        <taxon>Bacillati</taxon>
        <taxon>Actinomycetota</taxon>
        <taxon>Actinomycetes</taxon>
        <taxon>Mycobacteriales</taxon>
        <taxon>Nocardiaceae</taxon>
        <taxon>Rhodococcus</taxon>
    </lineage>
</organism>
<dbReference type="Pfam" id="PF06821">
    <property type="entry name" value="Ser_hydrolase"/>
    <property type="match status" value="1"/>
</dbReference>
<dbReference type="InterPro" id="IPR010662">
    <property type="entry name" value="RBBP9/YdeN"/>
</dbReference>
<proteinExistence type="predicted"/>
<dbReference type="InterPro" id="IPR029058">
    <property type="entry name" value="AB_hydrolase_fold"/>
</dbReference>
<dbReference type="GO" id="GO:0016787">
    <property type="term" value="F:hydrolase activity"/>
    <property type="evidence" value="ECO:0007669"/>
    <property type="project" value="UniProtKB-KW"/>
</dbReference>
<dbReference type="Gene3D" id="3.40.50.1820">
    <property type="entry name" value="alpha/beta hydrolase"/>
    <property type="match status" value="1"/>
</dbReference>
<accession>A0A2S8IVY8</accession>